<evidence type="ECO:0000313" key="2">
    <source>
        <dbReference type="Proteomes" id="UP000573499"/>
    </source>
</evidence>
<dbReference type="AlphaFoldDB" id="A0A7W2FDJ3"/>
<dbReference type="RefSeq" id="WP_182156536.1">
    <property type="nucleotide sequence ID" value="NZ_JACEZU010000012.1"/>
</dbReference>
<protein>
    <submittedName>
        <fullName evidence="1">Uncharacterized protein</fullName>
    </submittedName>
</protein>
<evidence type="ECO:0000313" key="1">
    <source>
        <dbReference type="EMBL" id="MBA5689741.1"/>
    </source>
</evidence>
<organism evidence="1 2">
    <name type="scientific">Rugamonas apoptosis</name>
    <dbReference type="NCBI Taxonomy" id="2758570"/>
    <lineage>
        <taxon>Bacteria</taxon>
        <taxon>Pseudomonadati</taxon>
        <taxon>Pseudomonadota</taxon>
        <taxon>Betaproteobacteria</taxon>
        <taxon>Burkholderiales</taxon>
        <taxon>Oxalobacteraceae</taxon>
        <taxon>Telluria group</taxon>
        <taxon>Rugamonas</taxon>
    </lineage>
</organism>
<name>A0A7W2FDJ3_9BURK</name>
<dbReference type="Proteomes" id="UP000573499">
    <property type="component" value="Unassembled WGS sequence"/>
</dbReference>
<reference evidence="1 2" key="1">
    <citation type="submission" date="2020-07" db="EMBL/GenBank/DDBJ databases">
        <title>Novel species isolated from subtropical streams in China.</title>
        <authorList>
            <person name="Lu H."/>
        </authorList>
    </citation>
    <scope>NUCLEOTIDE SEQUENCE [LARGE SCALE GENOMIC DNA]</scope>
    <source>
        <strain evidence="1 2">LX47W</strain>
    </source>
</reference>
<accession>A0A7W2FDJ3</accession>
<proteinExistence type="predicted"/>
<dbReference type="EMBL" id="JACEZU010000012">
    <property type="protein sequence ID" value="MBA5689741.1"/>
    <property type="molecule type" value="Genomic_DNA"/>
</dbReference>
<sequence length="92" mass="10356">MNSRAQRMSEALEALSTDDRDRLERLAALAGMRAEEIWPDVWRYGFDDTEESVQATIEADADIAAGRTIPNKKVMADMWRIVNSGQQKKKAG</sequence>
<gene>
    <name evidence="1" type="ORF">H3H39_22090</name>
</gene>
<keyword evidence="2" id="KW-1185">Reference proteome</keyword>
<comment type="caution">
    <text evidence="1">The sequence shown here is derived from an EMBL/GenBank/DDBJ whole genome shotgun (WGS) entry which is preliminary data.</text>
</comment>